<organism evidence="2 3">
    <name type="scientific">Amniculicola lignicola CBS 123094</name>
    <dbReference type="NCBI Taxonomy" id="1392246"/>
    <lineage>
        <taxon>Eukaryota</taxon>
        <taxon>Fungi</taxon>
        <taxon>Dikarya</taxon>
        <taxon>Ascomycota</taxon>
        <taxon>Pezizomycotina</taxon>
        <taxon>Dothideomycetes</taxon>
        <taxon>Pleosporomycetidae</taxon>
        <taxon>Pleosporales</taxon>
        <taxon>Amniculicolaceae</taxon>
        <taxon>Amniculicola</taxon>
    </lineage>
</organism>
<accession>A0A6A5X2U5</accession>
<name>A0A6A5X2U5_9PLEO</name>
<dbReference type="EMBL" id="ML977559">
    <property type="protein sequence ID" value="KAF2006566.1"/>
    <property type="molecule type" value="Genomic_DNA"/>
</dbReference>
<protein>
    <submittedName>
        <fullName evidence="2">Uncharacterized protein</fullName>
    </submittedName>
</protein>
<keyword evidence="3" id="KW-1185">Reference proteome</keyword>
<feature type="compositionally biased region" description="Polar residues" evidence="1">
    <location>
        <begin position="49"/>
        <end position="71"/>
    </location>
</feature>
<evidence type="ECO:0000313" key="2">
    <source>
        <dbReference type="EMBL" id="KAF2006566.1"/>
    </source>
</evidence>
<proteinExistence type="predicted"/>
<feature type="region of interest" description="Disordered" evidence="1">
    <location>
        <begin position="1"/>
        <end position="71"/>
    </location>
</feature>
<dbReference type="Proteomes" id="UP000799779">
    <property type="component" value="Unassembled WGS sequence"/>
</dbReference>
<evidence type="ECO:0000313" key="3">
    <source>
        <dbReference type="Proteomes" id="UP000799779"/>
    </source>
</evidence>
<evidence type="ECO:0000256" key="1">
    <source>
        <dbReference type="SAM" id="MobiDB-lite"/>
    </source>
</evidence>
<reference evidence="2" key="1">
    <citation type="journal article" date="2020" name="Stud. Mycol.">
        <title>101 Dothideomycetes genomes: a test case for predicting lifestyles and emergence of pathogens.</title>
        <authorList>
            <person name="Haridas S."/>
            <person name="Albert R."/>
            <person name="Binder M."/>
            <person name="Bloem J."/>
            <person name="Labutti K."/>
            <person name="Salamov A."/>
            <person name="Andreopoulos B."/>
            <person name="Baker S."/>
            <person name="Barry K."/>
            <person name="Bills G."/>
            <person name="Bluhm B."/>
            <person name="Cannon C."/>
            <person name="Castanera R."/>
            <person name="Culley D."/>
            <person name="Daum C."/>
            <person name="Ezra D."/>
            <person name="Gonzalez J."/>
            <person name="Henrissat B."/>
            <person name="Kuo A."/>
            <person name="Liang C."/>
            <person name="Lipzen A."/>
            <person name="Lutzoni F."/>
            <person name="Magnuson J."/>
            <person name="Mondo S."/>
            <person name="Nolan M."/>
            <person name="Ohm R."/>
            <person name="Pangilinan J."/>
            <person name="Park H.-J."/>
            <person name="Ramirez L."/>
            <person name="Alfaro M."/>
            <person name="Sun H."/>
            <person name="Tritt A."/>
            <person name="Yoshinaga Y."/>
            <person name="Zwiers L.-H."/>
            <person name="Turgeon B."/>
            <person name="Goodwin S."/>
            <person name="Spatafora J."/>
            <person name="Crous P."/>
            <person name="Grigoriev I."/>
        </authorList>
    </citation>
    <scope>NUCLEOTIDE SEQUENCE</scope>
    <source>
        <strain evidence="2">CBS 123094</strain>
    </source>
</reference>
<sequence length="154" mass="16447">MAGRLPRVSRSNTERPSGPGMDKGRKRPTTPHTRSQEPALSPAFLGAATNKSGWSTPPLNGSGLETSAGQLQTSKSQRVEWWALGNQFGSGCVLGSKAAAFAAGWTNPLLCVCMSNQRLQTDDSCSWSNAVLPCSCSCWTSKRDADLHARNQLP</sequence>
<gene>
    <name evidence="2" type="ORF">P154DRAFT_569953</name>
</gene>
<dbReference type="AlphaFoldDB" id="A0A6A5X2U5"/>